<feature type="transmembrane region" description="Helical" evidence="1">
    <location>
        <begin position="6"/>
        <end position="25"/>
    </location>
</feature>
<evidence type="ECO:0000313" key="5">
    <source>
        <dbReference type="Proteomes" id="UP000297641"/>
    </source>
</evidence>
<dbReference type="Proteomes" id="UP000297641">
    <property type="component" value="Unassembled WGS sequence"/>
</dbReference>
<keyword evidence="1" id="KW-0472">Membrane</keyword>
<sequence>MYQLSEVLNLVFDSIGILIVTRLFWLGLIPKYYFLISGFICIWFSNLFTVLEGYYFPNFFNLLEHSFYFISSICFVLSIKKEIFVPNH</sequence>
<keyword evidence="1" id="KW-1133">Transmembrane helix</keyword>
<evidence type="ECO:0000313" key="2">
    <source>
        <dbReference type="EMBL" id="TGK52731.1"/>
    </source>
</evidence>
<evidence type="ECO:0000313" key="4">
    <source>
        <dbReference type="Proteomes" id="UP000297617"/>
    </source>
</evidence>
<feature type="transmembrane region" description="Helical" evidence="1">
    <location>
        <begin position="62"/>
        <end position="79"/>
    </location>
</feature>
<protein>
    <submittedName>
        <fullName evidence="3">Uncharacterized protein</fullName>
    </submittedName>
</protein>
<dbReference type="EMBL" id="RQFT01000008">
    <property type="protein sequence ID" value="TGL06671.1"/>
    <property type="molecule type" value="Genomic_DNA"/>
</dbReference>
<dbReference type="Proteomes" id="UP000297617">
    <property type="component" value="Unassembled WGS sequence"/>
</dbReference>
<name>A0A7I0HSL1_9LEPT</name>
<reference evidence="3 5" key="2">
    <citation type="journal article" date="2019" name="PLoS Negl. Trop. Dis.">
        <title>Revisiting the worldwide diversity of Leptospira species in the environment.</title>
        <authorList>
            <person name="Vincent A.T."/>
            <person name="Schiettekatte O."/>
            <person name="Bourhy P."/>
            <person name="Veyrier F.J."/>
            <person name="Picardeau M."/>
        </authorList>
    </citation>
    <scope>NUCLEOTIDE SEQUENCE [LARGE SCALE GENOMIC DNA]</scope>
    <source>
        <strain evidence="3 5">201800273</strain>
        <strain evidence="2">201800295</strain>
    </source>
</reference>
<evidence type="ECO:0000313" key="3">
    <source>
        <dbReference type="EMBL" id="TGL06671.1"/>
    </source>
</evidence>
<dbReference type="OrthoDB" id="331624at2"/>
<reference evidence="2" key="1">
    <citation type="submission" date="2018-10" db="EMBL/GenBank/DDBJ databases">
        <authorList>
            <person name="Vincent A.T."/>
            <person name="Schiettekatte O."/>
            <person name="Bourhy P."/>
            <person name="Veyrier F.J."/>
            <person name="Picardeau M."/>
        </authorList>
    </citation>
    <scope>NUCLEOTIDE SEQUENCE</scope>
    <source>
        <strain evidence="2">201800295</strain>
    </source>
</reference>
<keyword evidence="4" id="KW-1185">Reference proteome</keyword>
<feature type="transmembrane region" description="Helical" evidence="1">
    <location>
        <begin position="32"/>
        <end position="56"/>
    </location>
</feature>
<dbReference type="EMBL" id="RQFD01000003">
    <property type="protein sequence ID" value="TGK52731.1"/>
    <property type="molecule type" value="Genomic_DNA"/>
</dbReference>
<gene>
    <name evidence="2" type="ORF">EHQ10_02980</name>
    <name evidence="3" type="ORF">EHQ43_09710</name>
</gene>
<accession>A0A7I0HSL1</accession>
<keyword evidence="1" id="KW-0812">Transmembrane</keyword>
<dbReference type="AlphaFoldDB" id="A0A7I0HSL1"/>
<evidence type="ECO:0000256" key="1">
    <source>
        <dbReference type="SAM" id="Phobius"/>
    </source>
</evidence>
<organism evidence="3 5">
    <name type="scientific">Leptospira bouyouniensis</name>
    <dbReference type="NCBI Taxonomy" id="2484911"/>
    <lineage>
        <taxon>Bacteria</taxon>
        <taxon>Pseudomonadati</taxon>
        <taxon>Spirochaetota</taxon>
        <taxon>Spirochaetia</taxon>
        <taxon>Leptospirales</taxon>
        <taxon>Leptospiraceae</taxon>
        <taxon>Leptospira</taxon>
    </lineage>
</organism>
<comment type="caution">
    <text evidence="3">The sequence shown here is derived from an EMBL/GenBank/DDBJ whole genome shotgun (WGS) entry which is preliminary data.</text>
</comment>
<proteinExistence type="predicted"/>